<organism evidence="1 2">
    <name type="scientific">Pectobacterium parvum</name>
    <dbReference type="NCBI Taxonomy" id="2778550"/>
    <lineage>
        <taxon>Bacteria</taxon>
        <taxon>Pseudomonadati</taxon>
        <taxon>Pseudomonadota</taxon>
        <taxon>Gammaproteobacteria</taxon>
        <taxon>Enterobacterales</taxon>
        <taxon>Pectobacteriaceae</taxon>
        <taxon>Pectobacterium</taxon>
    </lineage>
</organism>
<evidence type="ECO:0000313" key="2">
    <source>
        <dbReference type="Proteomes" id="UP000464054"/>
    </source>
</evidence>
<name>A0AAP9LD88_9GAMM</name>
<dbReference type="Proteomes" id="UP000464054">
    <property type="component" value="Chromosome"/>
</dbReference>
<gene>
    <name evidence="1" type="ORF">GMX10_13390</name>
</gene>
<dbReference type="AlphaFoldDB" id="A0AAP9LD88"/>
<accession>A0AAP9LD88</accession>
<evidence type="ECO:0000313" key="1">
    <source>
        <dbReference type="EMBL" id="QHQ24945.1"/>
    </source>
</evidence>
<dbReference type="EMBL" id="CP046377">
    <property type="protein sequence ID" value="QHQ24945.1"/>
    <property type="molecule type" value="Genomic_DNA"/>
</dbReference>
<dbReference type="RefSeq" id="WP_161546863.1">
    <property type="nucleotide sequence ID" value="NZ_CP046377.1"/>
</dbReference>
<proteinExistence type="predicted"/>
<reference evidence="2" key="1">
    <citation type="submission" date="2019-11" db="EMBL/GenBank/DDBJ databases">
        <authorList>
            <person name="Jee S."/>
        </authorList>
    </citation>
    <scope>NUCLEOTIDE SEQUENCE [LARGE SCALE GENOMIC DNA]</scope>
    <source>
        <strain evidence="2">PZ1</strain>
    </source>
</reference>
<protein>
    <submittedName>
        <fullName evidence="1">Uncharacterized protein</fullName>
    </submittedName>
</protein>
<sequence length="166" mass="18628">MPNKTPEILSEYQRLYGTKTNMEKVNNEIIATGDLLADNQILFHAGAILKKVQVGSSLITTRPLSTSFCPTKATSNGEWRGKFFHENEANLIILTVKSMSKKAFVFKIYRTDKGHEKEVLIESGATLTVTSKTLLNQVYFTSALGDRPNEILEKPVRFYMVHATIS</sequence>